<dbReference type="InterPro" id="IPR022796">
    <property type="entry name" value="Chloroa_b-bind"/>
</dbReference>
<keyword evidence="10" id="KW-0732">Signal</keyword>
<dbReference type="GO" id="GO:0016168">
    <property type="term" value="F:chlorophyll binding"/>
    <property type="evidence" value="ECO:0007669"/>
    <property type="project" value="UniProtKB-KW"/>
</dbReference>
<feature type="binding site" evidence="9">
    <location>
        <position position="177"/>
    </location>
    <ligand>
        <name>chlorophyll a</name>
        <dbReference type="ChEBI" id="CHEBI:58416"/>
        <label>1</label>
    </ligand>
</feature>
<feature type="binding site" description="axial binding residue" evidence="9">
    <location>
        <position position="78"/>
    </location>
    <ligand>
        <name>chlorophyll b</name>
        <dbReference type="ChEBI" id="CHEBI:61721"/>
        <label>1</label>
    </ligand>
    <ligandPart>
        <name>Mg</name>
        <dbReference type="ChEBI" id="CHEBI:25107"/>
    </ligandPart>
</feature>
<keyword evidence="7" id="KW-0437">Light-harvesting polypeptide</keyword>
<keyword evidence="6" id="KW-0934">Plastid</keyword>
<dbReference type="EMBL" id="HBHT01013456">
    <property type="protein sequence ID" value="CAD9959071.1"/>
    <property type="molecule type" value="Transcribed_RNA"/>
</dbReference>
<keyword evidence="5" id="KW-0602">Photosynthesis</keyword>
<feature type="signal peptide" evidence="10">
    <location>
        <begin position="1"/>
        <end position="15"/>
    </location>
</feature>
<keyword evidence="4" id="KW-0150">Chloroplast</keyword>
<dbReference type="PANTHER" id="PTHR21649">
    <property type="entry name" value="CHLOROPHYLL A/B BINDING PROTEIN"/>
    <property type="match status" value="1"/>
</dbReference>
<feature type="binding site" description="axial binding residue" evidence="9">
    <location>
        <position position="61"/>
    </location>
    <ligand>
        <name>chlorophyll b</name>
        <dbReference type="ChEBI" id="CHEBI:61721"/>
        <label>1</label>
    </ligand>
    <ligandPart>
        <name>Mg</name>
        <dbReference type="ChEBI" id="CHEBI:25107"/>
    </ligandPart>
</feature>
<feature type="binding site" evidence="9">
    <location>
        <position position="175"/>
    </location>
    <ligand>
        <name>chlorophyll a</name>
        <dbReference type="ChEBI" id="CHEBI:58416"/>
        <label>1</label>
    </ligand>
</feature>
<protein>
    <recommendedName>
        <fullName evidence="12">Plastid light harvesting protein</fullName>
    </recommendedName>
</protein>
<dbReference type="Gene3D" id="1.10.3460.10">
    <property type="entry name" value="Chlorophyll a/b binding protein domain"/>
    <property type="match status" value="1"/>
</dbReference>
<evidence type="ECO:0000313" key="11">
    <source>
        <dbReference type="EMBL" id="CAD9959071.1"/>
    </source>
</evidence>
<sequence>MKLIVAASLFGAATAFTTQNAGRSASALSAEKSPAMPFLPYPENLKGYVGEDIGFDPLGVSTYFPMDYLRESELKHGRIAMLAVAGYVAVDQGFVVHPLGQGLSSAAAHDAMVANGVMGNALVWIGFAELTGYLAVAEMLQGSGREPGNFGVGLQYLEGKSDEQIAKVKYQEIMNGRLAMLAFGGMVTQSILFEKGFPYF</sequence>
<evidence type="ECO:0000256" key="9">
    <source>
        <dbReference type="PIRSR" id="PIRSR601344-1"/>
    </source>
</evidence>
<proteinExistence type="inferred from homology"/>
<keyword evidence="9" id="KW-0148">Chlorophyll</keyword>
<dbReference type="AlphaFoldDB" id="A0A7S2Y898"/>
<evidence type="ECO:0000256" key="7">
    <source>
        <dbReference type="ARBA" id="ARBA00023243"/>
    </source>
</evidence>
<feature type="binding site" evidence="9">
    <location>
        <position position="189"/>
    </location>
    <ligand>
        <name>chlorophyll a</name>
        <dbReference type="ChEBI" id="CHEBI:58416"/>
        <label>1</label>
    </ligand>
</feature>
<dbReference type="SUPFAM" id="SSF103511">
    <property type="entry name" value="Chlorophyll a-b binding protein"/>
    <property type="match status" value="1"/>
</dbReference>
<comment type="subunit">
    <text evidence="8">The LHC complex of chromophytic algae is composed of fucoxanthin, chlorophyll A and C bound non-covalently by fucoxanthin chlorophyll proteins (FCPs). The ratio of the pigments in LHC; fucoxanthin: chlorophyll C: chlorophyll A; (0.6-1): (0.1-0.3): (1).</text>
</comment>
<dbReference type="Pfam" id="PF00504">
    <property type="entry name" value="Chloroa_b-bind"/>
    <property type="match status" value="1"/>
</dbReference>
<name>A0A7S2Y898_9STRA</name>
<evidence type="ECO:0000256" key="1">
    <source>
        <dbReference type="ARBA" id="ARBA00004022"/>
    </source>
</evidence>
<comment type="function">
    <text evidence="1">The light-harvesting complex (LHC) functions as a light receptor, it captures and delivers excitation energy to photosystems with which it is closely associated. Energy is transferred from the carotenoid and chlorophyll C (or B) to chlorophyll A and the photosynthetic reaction centers where it is used to synthesize ATP and reducing power.</text>
</comment>
<dbReference type="GO" id="GO:0016020">
    <property type="term" value="C:membrane"/>
    <property type="evidence" value="ECO:0007669"/>
    <property type="project" value="InterPro"/>
</dbReference>
<evidence type="ECO:0000256" key="3">
    <source>
        <dbReference type="ARBA" id="ARBA00005933"/>
    </source>
</evidence>
<feature type="binding site" evidence="9">
    <location>
        <position position="172"/>
    </location>
    <ligand>
        <name>chlorophyll a</name>
        <dbReference type="ChEBI" id="CHEBI:58416"/>
        <label>1</label>
    </ligand>
</feature>
<gene>
    <name evidence="11" type="ORF">APAL1065_LOCUS9017</name>
</gene>
<feature type="binding site" evidence="9">
    <location>
        <position position="73"/>
    </location>
    <ligand>
        <name>chlorophyll a</name>
        <dbReference type="ChEBI" id="CHEBI:58416"/>
        <label>1</label>
    </ligand>
</feature>
<feature type="binding site" evidence="9">
    <location>
        <position position="76"/>
    </location>
    <ligand>
        <name>chlorophyll a</name>
        <dbReference type="ChEBI" id="CHEBI:58416"/>
        <label>1</label>
    </ligand>
</feature>
<evidence type="ECO:0008006" key="12">
    <source>
        <dbReference type="Google" id="ProtNLM"/>
    </source>
</evidence>
<feature type="chain" id="PRO_5030951688" description="Plastid light harvesting protein" evidence="10">
    <location>
        <begin position="16"/>
        <end position="200"/>
    </location>
</feature>
<evidence type="ECO:0000256" key="10">
    <source>
        <dbReference type="SAM" id="SignalP"/>
    </source>
</evidence>
<comment type="similarity">
    <text evidence="3">Belongs to the fucoxanthin chlorophyll protein family.</text>
</comment>
<evidence type="ECO:0000256" key="5">
    <source>
        <dbReference type="ARBA" id="ARBA00022531"/>
    </source>
</evidence>
<keyword evidence="9" id="KW-0157">Chromophore</keyword>
<dbReference type="GO" id="GO:0009765">
    <property type="term" value="P:photosynthesis, light harvesting"/>
    <property type="evidence" value="ECO:0007669"/>
    <property type="project" value="InterPro"/>
</dbReference>
<evidence type="ECO:0000256" key="2">
    <source>
        <dbReference type="ARBA" id="ARBA00004229"/>
    </source>
</evidence>
<evidence type="ECO:0000256" key="6">
    <source>
        <dbReference type="ARBA" id="ARBA00022640"/>
    </source>
</evidence>
<evidence type="ECO:0000256" key="8">
    <source>
        <dbReference type="ARBA" id="ARBA00044011"/>
    </source>
</evidence>
<evidence type="ECO:0000256" key="4">
    <source>
        <dbReference type="ARBA" id="ARBA00022528"/>
    </source>
</evidence>
<dbReference type="InterPro" id="IPR001344">
    <property type="entry name" value="Chloro_AB-bd_pln"/>
</dbReference>
<comment type="subcellular location">
    <subcellularLocation>
        <location evidence="2">Plastid</location>
        <location evidence="2">Chloroplast</location>
    </subcellularLocation>
</comment>
<feature type="binding site" description="axial binding residue" evidence="9">
    <location>
        <position position="138"/>
    </location>
    <ligand>
        <name>chlorophyll b</name>
        <dbReference type="ChEBI" id="CHEBI:61721"/>
        <label>1</label>
    </ligand>
    <ligandPart>
        <name>Mg</name>
        <dbReference type="ChEBI" id="CHEBI:25107"/>
    </ligandPart>
</feature>
<dbReference type="GO" id="GO:0009507">
    <property type="term" value="C:chloroplast"/>
    <property type="evidence" value="ECO:0007669"/>
    <property type="project" value="UniProtKB-SubCell"/>
</dbReference>
<accession>A0A7S2Y898</accession>
<dbReference type="GO" id="GO:0030076">
    <property type="term" value="C:light-harvesting complex"/>
    <property type="evidence" value="ECO:0007669"/>
    <property type="project" value="UniProtKB-KW"/>
</dbReference>
<reference evidence="11" key="1">
    <citation type="submission" date="2021-01" db="EMBL/GenBank/DDBJ databases">
        <authorList>
            <person name="Corre E."/>
            <person name="Pelletier E."/>
            <person name="Niang G."/>
            <person name="Scheremetjew M."/>
            <person name="Finn R."/>
            <person name="Kale V."/>
            <person name="Holt S."/>
            <person name="Cochrane G."/>
            <person name="Meng A."/>
            <person name="Brown T."/>
            <person name="Cohen L."/>
        </authorList>
    </citation>
    <scope>NUCLEOTIDE SEQUENCE</scope>
    <source>
        <strain evidence="11">CCMP125</strain>
    </source>
</reference>
<organism evidence="11">
    <name type="scientific">Entomoneis paludosa</name>
    <dbReference type="NCBI Taxonomy" id="265537"/>
    <lineage>
        <taxon>Eukaryota</taxon>
        <taxon>Sar</taxon>
        <taxon>Stramenopiles</taxon>
        <taxon>Ochrophyta</taxon>
        <taxon>Bacillariophyta</taxon>
        <taxon>Bacillariophyceae</taxon>
        <taxon>Bacillariophycidae</taxon>
        <taxon>Entomoneidaceae</taxon>
        <taxon>Entomoneis</taxon>
    </lineage>
</organism>